<name>A0AA46DXJ9_9FUSO</name>
<keyword evidence="5" id="KW-1003">Cell membrane</keyword>
<evidence type="ECO:0000313" key="17">
    <source>
        <dbReference type="EMBL" id="TDT68564.1"/>
    </source>
</evidence>
<evidence type="ECO:0000259" key="15">
    <source>
        <dbReference type="SMART" id="SM00382"/>
    </source>
</evidence>
<accession>A0AA46DXJ9</accession>
<keyword evidence="9" id="KW-0342">GTP-binding</keyword>
<feature type="domain" description="AAA+ ATPase" evidence="15">
    <location>
        <begin position="247"/>
        <end position="442"/>
    </location>
</feature>
<dbReference type="Proteomes" id="UP000294678">
    <property type="component" value="Unassembled WGS sequence"/>
</dbReference>
<proteinExistence type="inferred from homology"/>
<comment type="similarity">
    <text evidence="2">Belongs to the GTP-binding SRP family.</text>
</comment>
<keyword evidence="8" id="KW-0653">Protein transport</keyword>
<evidence type="ECO:0000256" key="3">
    <source>
        <dbReference type="ARBA" id="ARBA00014919"/>
    </source>
</evidence>
<feature type="domain" description="SRP54-type proteins GTP-binding" evidence="16">
    <location>
        <begin position="248"/>
        <end position="439"/>
    </location>
</feature>
<dbReference type="InterPro" id="IPR027417">
    <property type="entry name" value="P-loop_NTPase"/>
</dbReference>
<dbReference type="SMART" id="SM00382">
    <property type="entry name" value="AAA"/>
    <property type="match status" value="1"/>
</dbReference>
<comment type="caution">
    <text evidence="17">The sequence shown here is derived from an EMBL/GenBank/DDBJ whole genome shotgun (WGS) entry which is preliminary data.</text>
</comment>
<comment type="function">
    <text evidence="12">Necessary for flagellar biosynthesis. May be involved in translocation of the flagellum.</text>
</comment>
<evidence type="ECO:0000256" key="13">
    <source>
        <dbReference type="NCBIfam" id="TIGR03499"/>
    </source>
</evidence>
<feature type="coiled-coil region" evidence="14">
    <location>
        <begin position="81"/>
        <end position="108"/>
    </location>
</feature>
<keyword evidence="18" id="KW-1185">Reference proteome</keyword>
<sequence length="442" mass="50792">MLDIKNIKLKKVKTYIEDEYRIAYAKARKELGNNLILIDKKEIKQGGVFGFFGKKKIKVTYGLEETQDYIQKKEIKAGSNVELLQALKDAAKKTIENNTENNAEEKKTGIYSPFKKENFKSIDKIKEEISIKEVNNFKPLSETLKNNEKTESFTFIEKTDEPNLEDIKKEIQKELSRELRNEKTEFFNVDDETEEFIEKLRENDIPKDIAIEINNFFTEKGYSKKNFKEGLGEYFLQHIKTSENVLDKKFLMLVGPTGVGKTTSCAKIVANNWRNEKEVAFITADTYRLEAVSQIKAYANIMRVPVEVVKRPEDLIKAVEKFKDKDIVLMDTAGRSPKNTEQMNELKEYVENIGSEIEVVLVMSATSKLKVLYETIEKFKYIGFSSIIFTKIDETSSVGSILTIMKKYNIPISFITTGQTVPDDIEIATKGKLKEIFIEGIN</sequence>
<dbReference type="PANTHER" id="PTHR43134:SF3">
    <property type="entry name" value="FLAGELLAR BIOSYNTHESIS PROTEIN FLHF"/>
    <property type="match status" value="1"/>
</dbReference>
<dbReference type="AlphaFoldDB" id="A0AA46DXJ9"/>
<dbReference type="GO" id="GO:0015031">
    <property type="term" value="P:protein transport"/>
    <property type="evidence" value="ECO:0007669"/>
    <property type="project" value="UniProtKB-KW"/>
</dbReference>
<gene>
    <name evidence="17" type="ORF">EV215_1631</name>
</gene>
<dbReference type="GO" id="GO:0005047">
    <property type="term" value="F:signal recognition particle binding"/>
    <property type="evidence" value="ECO:0007669"/>
    <property type="project" value="TreeGrafter"/>
</dbReference>
<dbReference type="InterPro" id="IPR047040">
    <property type="entry name" value="FlhF__GTPase_dom"/>
</dbReference>
<dbReference type="RefSeq" id="WP_134113498.1">
    <property type="nucleotide sequence ID" value="NZ_SOBG01000007.1"/>
</dbReference>
<keyword evidence="11" id="KW-1006">Bacterial flagellum protein export</keyword>
<dbReference type="Gene3D" id="3.40.50.300">
    <property type="entry name" value="P-loop containing nucleotide triphosphate hydrolases"/>
    <property type="match status" value="1"/>
</dbReference>
<dbReference type="Gene3D" id="1.20.120.1380">
    <property type="entry name" value="Flagellar FlhF biosynthesis protein, N domain"/>
    <property type="match status" value="1"/>
</dbReference>
<evidence type="ECO:0000256" key="2">
    <source>
        <dbReference type="ARBA" id="ARBA00008531"/>
    </source>
</evidence>
<dbReference type="CDD" id="cd17873">
    <property type="entry name" value="FlhF"/>
    <property type="match status" value="1"/>
</dbReference>
<keyword evidence="14" id="KW-0175">Coiled coil</keyword>
<dbReference type="SUPFAM" id="SSF52540">
    <property type="entry name" value="P-loop containing nucleoside triphosphate hydrolases"/>
    <property type="match status" value="1"/>
</dbReference>
<evidence type="ECO:0000256" key="10">
    <source>
        <dbReference type="ARBA" id="ARBA00023136"/>
    </source>
</evidence>
<dbReference type="Pfam" id="PF00448">
    <property type="entry name" value="SRP54"/>
    <property type="match status" value="1"/>
</dbReference>
<dbReference type="GO" id="GO:0003924">
    <property type="term" value="F:GTPase activity"/>
    <property type="evidence" value="ECO:0007669"/>
    <property type="project" value="UniProtKB-UniRule"/>
</dbReference>
<keyword evidence="10" id="KW-0472">Membrane</keyword>
<dbReference type="SMART" id="SM00962">
    <property type="entry name" value="SRP54"/>
    <property type="match status" value="1"/>
</dbReference>
<keyword evidence="4" id="KW-0813">Transport</keyword>
<evidence type="ECO:0000256" key="7">
    <source>
        <dbReference type="ARBA" id="ARBA00022795"/>
    </source>
</evidence>
<dbReference type="FunFam" id="3.40.50.300:FF:000695">
    <property type="entry name" value="Flagellar biosynthesis regulator FlhF"/>
    <property type="match status" value="1"/>
</dbReference>
<keyword evidence="6" id="KW-0547">Nucleotide-binding</keyword>
<evidence type="ECO:0000256" key="11">
    <source>
        <dbReference type="ARBA" id="ARBA00023225"/>
    </source>
</evidence>
<evidence type="ECO:0000256" key="4">
    <source>
        <dbReference type="ARBA" id="ARBA00022448"/>
    </source>
</evidence>
<evidence type="ECO:0000256" key="12">
    <source>
        <dbReference type="ARBA" id="ARBA00025337"/>
    </source>
</evidence>
<dbReference type="GO" id="GO:0006614">
    <property type="term" value="P:SRP-dependent cotranslational protein targeting to membrane"/>
    <property type="evidence" value="ECO:0007669"/>
    <property type="project" value="UniProtKB-UniRule"/>
</dbReference>
<dbReference type="GO" id="GO:0044781">
    <property type="term" value="P:bacterial-type flagellum organization"/>
    <property type="evidence" value="ECO:0007669"/>
    <property type="project" value="UniProtKB-UniRule"/>
</dbReference>
<evidence type="ECO:0000259" key="16">
    <source>
        <dbReference type="SMART" id="SM00962"/>
    </source>
</evidence>
<dbReference type="InterPro" id="IPR020006">
    <property type="entry name" value="FlhF"/>
</dbReference>
<evidence type="ECO:0000256" key="14">
    <source>
        <dbReference type="SAM" id="Coils"/>
    </source>
</evidence>
<evidence type="ECO:0000256" key="6">
    <source>
        <dbReference type="ARBA" id="ARBA00022741"/>
    </source>
</evidence>
<dbReference type="PANTHER" id="PTHR43134">
    <property type="entry name" value="SIGNAL RECOGNITION PARTICLE RECEPTOR SUBUNIT ALPHA"/>
    <property type="match status" value="1"/>
</dbReference>
<dbReference type="GO" id="GO:0005886">
    <property type="term" value="C:plasma membrane"/>
    <property type="evidence" value="ECO:0007669"/>
    <property type="project" value="UniProtKB-SubCell"/>
</dbReference>
<evidence type="ECO:0000256" key="1">
    <source>
        <dbReference type="ARBA" id="ARBA00004413"/>
    </source>
</evidence>
<dbReference type="InterPro" id="IPR000897">
    <property type="entry name" value="SRP54_GTPase_dom"/>
</dbReference>
<keyword evidence="17" id="KW-0282">Flagellum</keyword>
<dbReference type="EMBL" id="SOBG01000007">
    <property type="protein sequence ID" value="TDT68564.1"/>
    <property type="molecule type" value="Genomic_DNA"/>
</dbReference>
<keyword evidence="7" id="KW-1005">Bacterial flagellum biogenesis</keyword>
<organism evidence="17 18">
    <name type="scientific">Hypnocyclicus thermotrophus</name>
    <dbReference type="NCBI Taxonomy" id="1627895"/>
    <lineage>
        <taxon>Bacteria</taxon>
        <taxon>Fusobacteriati</taxon>
        <taxon>Fusobacteriota</taxon>
        <taxon>Fusobacteriia</taxon>
        <taxon>Fusobacteriales</taxon>
        <taxon>Fusobacteriaceae</taxon>
        <taxon>Hypnocyclicus</taxon>
    </lineage>
</organism>
<comment type="subcellular location">
    <subcellularLocation>
        <location evidence="1">Cell membrane</location>
        <topology evidence="1">Peripheral membrane protein</topology>
        <orientation evidence="1">Cytoplasmic side</orientation>
    </subcellularLocation>
</comment>
<dbReference type="NCBIfam" id="TIGR03499">
    <property type="entry name" value="FlhF"/>
    <property type="match status" value="1"/>
</dbReference>
<evidence type="ECO:0000256" key="8">
    <source>
        <dbReference type="ARBA" id="ARBA00022927"/>
    </source>
</evidence>
<evidence type="ECO:0000313" key="18">
    <source>
        <dbReference type="Proteomes" id="UP000294678"/>
    </source>
</evidence>
<dbReference type="GO" id="GO:0005525">
    <property type="term" value="F:GTP binding"/>
    <property type="evidence" value="ECO:0007669"/>
    <property type="project" value="UniProtKB-UniRule"/>
</dbReference>
<dbReference type="InterPro" id="IPR003593">
    <property type="entry name" value="AAA+_ATPase"/>
</dbReference>
<protein>
    <recommendedName>
        <fullName evidence="3 13">Flagellar biosynthesis protein FlhF</fullName>
    </recommendedName>
</protein>
<evidence type="ECO:0000256" key="9">
    <source>
        <dbReference type="ARBA" id="ARBA00023134"/>
    </source>
</evidence>
<evidence type="ECO:0000256" key="5">
    <source>
        <dbReference type="ARBA" id="ARBA00022475"/>
    </source>
</evidence>
<keyword evidence="17" id="KW-0969">Cilium</keyword>
<reference evidence="17 18" key="1">
    <citation type="submission" date="2019-03" db="EMBL/GenBank/DDBJ databases">
        <title>Genomic Encyclopedia of Type Strains, Phase IV (KMG-IV): sequencing the most valuable type-strain genomes for metagenomic binning, comparative biology and taxonomic classification.</title>
        <authorList>
            <person name="Goeker M."/>
        </authorList>
    </citation>
    <scope>NUCLEOTIDE SEQUENCE [LARGE SCALE GENOMIC DNA]</scope>
    <source>
        <strain evidence="17 18">DSM 100055</strain>
    </source>
</reference>
<keyword evidence="17" id="KW-0966">Cell projection</keyword>